<dbReference type="AlphaFoldDB" id="A0A917SII3"/>
<feature type="domain" description="RDD" evidence="8">
    <location>
        <begin position="118"/>
        <end position="279"/>
    </location>
</feature>
<keyword evidence="3 7" id="KW-0812">Transmembrane</keyword>
<evidence type="ECO:0000256" key="1">
    <source>
        <dbReference type="ARBA" id="ARBA00004651"/>
    </source>
</evidence>
<name>A0A917SII3_9ACTN</name>
<evidence type="ECO:0000313" key="10">
    <source>
        <dbReference type="EMBL" id="GGL82102.1"/>
    </source>
</evidence>
<dbReference type="InterPro" id="IPR018929">
    <property type="entry name" value="DUF2510"/>
</dbReference>
<evidence type="ECO:0000256" key="5">
    <source>
        <dbReference type="ARBA" id="ARBA00023136"/>
    </source>
</evidence>
<evidence type="ECO:0000259" key="8">
    <source>
        <dbReference type="Pfam" id="PF06271"/>
    </source>
</evidence>
<reference evidence="10" key="1">
    <citation type="journal article" date="2014" name="Int. J. Syst. Evol. Microbiol.">
        <title>Complete genome sequence of Corynebacterium casei LMG S-19264T (=DSM 44701T), isolated from a smear-ripened cheese.</title>
        <authorList>
            <consortium name="US DOE Joint Genome Institute (JGI-PGF)"/>
            <person name="Walter F."/>
            <person name="Albersmeier A."/>
            <person name="Kalinowski J."/>
            <person name="Ruckert C."/>
        </authorList>
    </citation>
    <scope>NUCLEOTIDE SEQUENCE</scope>
    <source>
        <strain evidence="10">CGMCC 4.7306</strain>
    </source>
</reference>
<sequence>MSDIPIGSPPVPPGRHAAPQGWYPDPVDQRRERYWDGWSWSRNTRESSQPYFPQDQFPQFPSHRPQHGQQHGHGGGQQGPDRPGGFQQPPYRPYPSGREPQASHQTAPAVTADGVPIAGWGWRFLAGILDLIVVFVVADIVSIPILIRMLQPLREYFDAVVEAAQRGTGTPPTLNPTDLLSSGDQILVTVITLVVGLGYFSLFWRFKAATLAQLLCGLKIVPVDDGHNDQLLSWQVVVVRALTWWVPIAVSNVLLIFAAINVLFPLSNVKRQAIHDLAARTQVVKIK</sequence>
<comment type="subcellular location">
    <subcellularLocation>
        <location evidence="1">Cell membrane</location>
        <topology evidence="1">Multi-pass membrane protein</topology>
    </subcellularLocation>
</comment>
<dbReference type="Proteomes" id="UP000613840">
    <property type="component" value="Unassembled WGS sequence"/>
</dbReference>
<dbReference type="InterPro" id="IPR051791">
    <property type="entry name" value="Pra-immunoreactive"/>
</dbReference>
<dbReference type="GO" id="GO:0005886">
    <property type="term" value="C:plasma membrane"/>
    <property type="evidence" value="ECO:0007669"/>
    <property type="project" value="UniProtKB-SubCell"/>
</dbReference>
<keyword evidence="11" id="KW-1185">Reference proteome</keyword>
<evidence type="ECO:0008006" key="12">
    <source>
        <dbReference type="Google" id="ProtNLM"/>
    </source>
</evidence>
<dbReference type="PANTHER" id="PTHR36115">
    <property type="entry name" value="PROLINE-RICH ANTIGEN HOMOLOG-RELATED"/>
    <property type="match status" value="1"/>
</dbReference>
<feature type="region of interest" description="Disordered" evidence="6">
    <location>
        <begin position="1"/>
        <end position="28"/>
    </location>
</feature>
<keyword evidence="4 7" id="KW-1133">Transmembrane helix</keyword>
<keyword evidence="5 7" id="KW-0472">Membrane</keyword>
<evidence type="ECO:0000256" key="6">
    <source>
        <dbReference type="SAM" id="MobiDB-lite"/>
    </source>
</evidence>
<dbReference type="PANTHER" id="PTHR36115:SF4">
    <property type="entry name" value="MEMBRANE PROTEIN"/>
    <property type="match status" value="1"/>
</dbReference>
<dbReference type="Pfam" id="PF10708">
    <property type="entry name" value="DUF2510"/>
    <property type="match status" value="1"/>
</dbReference>
<evidence type="ECO:0000256" key="7">
    <source>
        <dbReference type="SAM" id="Phobius"/>
    </source>
</evidence>
<feature type="transmembrane region" description="Helical" evidence="7">
    <location>
        <begin position="124"/>
        <end position="147"/>
    </location>
</feature>
<dbReference type="EMBL" id="BMMZ01000017">
    <property type="protein sequence ID" value="GGL82102.1"/>
    <property type="molecule type" value="Genomic_DNA"/>
</dbReference>
<feature type="transmembrane region" description="Helical" evidence="7">
    <location>
        <begin position="242"/>
        <end position="264"/>
    </location>
</feature>
<feature type="compositionally biased region" description="Low complexity" evidence="6">
    <location>
        <begin position="47"/>
        <end position="69"/>
    </location>
</feature>
<dbReference type="Pfam" id="PF06271">
    <property type="entry name" value="RDD"/>
    <property type="match status" value="1"/>
</dbReference>
<dbReference type="RefSeq" id="WP_188898151.1">
    <property type="nucleotide sequence ID" value="NZ_BMMZ01000017.1"/>
</dbReference>
<accession>A0A917SII3</accession>
<evidence type="ECO:0000259" key="9">
    <source>
        <dbReference type="Pfam" id="PF10708"/>
    </source>
</evidence>
<proteinExistence type="predicted"/>
<evidence type="ECO:0000313" key="11">
    <source>
        <dbReference type="Proteomes" id="UP000613840"/>
    </source>
</evidence>
<feature type="transmembrane region" description="Helical" evidence="7">
    <location>
        <begin position="186"/>
        <end position="204"/>
    </location>
</feature>
<keyword evidence="2" id="KW-1003">Cell membrane</keyword>
<evidence type="ECO:0000256" key="3">
    <source>
        <dbReference type="ARBA" id="ARBA00022692"/>
    </source>
</evidence>
<feature type="region of interest" description="Disordered" evidence="6">
    <location>
        <begin position="42"/>
        <end position="108"/>
    </location>
</feature>
<dbReference type="InterPro" id="IPR010432">
    <property type="entry name" value="RDD"/>
</dbReference>
<reference evidence="10" key="2">
    <citation type="submission" date="2020-09" db="EMBL/GenBank/DDBJ databases">
        <authorList>
            <person name="Sun Q."/>
            <person name="Zhou Y."/>
        </authorList>
    </citation>
    <scope>NUCLEOTIDE SEQUENCE</scope>
    <source>
        <strain evidence="10">CGMCC 4.7306</strain>
    </source>
</reference>
<feature type="compositionally biased region" description="Low complexity" evidence="6">
    <location>
        <begin position="79"/>
        <end position="89"/>
    </location>
</feature>
<feature type="domain" description="DUF2510" evidence="9">
    <location>
        <begin position="21"/>
        <end position="50"/>
    </location>
</feature>
<evidence type="ECO:0000256" key="2">
    <source>
        <dbReference type="ARBA" id="ARBA00022475"/>
    </source>
</evidence>
<organism evidence="10 11">
    <name type="scientific">Microlunatus endophyticus</name>
    <dbReference type="NCBI Taxonomy" id="1716077"/>
    <lineage>
        <taxon>Bacteria</taxon>
        <taxon>Bacillati</taxon>
        <taxon>Actinomycetota</taxon>
        <taxon>Actinomycetes</taxon>
        <taxon>Propionibacteriales</taxon>
        <taxon>Propionibacteriaceae</taxon>
        <taxon>Microlunatus</taxon>
    </lineage>
</organism>
<gene>
    <name evidence="10" type="ORF">GCM10011575_45420</name>
</gene>
<comment type="caution">
    <text evidence="10">The sequence shown here is derived from an EMBL/GenBank/DDBJ whole genome shotgun (WGS) entry which is preliminary data.</text>
</comment>
<protein>
    <recommendedName>
        <fullName evidence="12">RDD family protein</fullName>
    </recommendedName>
</protein>
<evidence type="ECO:0000256" key="4">
    <source>
        <dbReference type="ARBA" id="ARBA00022989"/>
    </source>
</evidence>